<protein>
    <submittedName>
        <fullName evidence="2">Uncharacterized protein</fullName>
    </submittedName>
</protein>
<accession>A0AAV7QH86</accession>
<organism evidence="2 3">
    <name type="scientific">Pleurodeles waltl</name>
    <name type="common">Iberian ribbed newt</name>
    <dbReference type="NCBI Taxonomy" id="8319"/>
    <lineage>
        <taxon>Eukaryota</taxon>
        <taxon>Metazoa</taxon>
        <taxon>Chordata</taxon>
        <taxon>Craniata</taxon>
        <taxon>Vertebrata</taxon>
        <taxon>Euteleostomi</taxon>
        <taxon>Amphibia</taxon>
        <taxon>Batrachia</taxon>
        <taxon>Caudata</taxon>
        <taxon>Salamandroidea</taxon>
        <taxon>Salamandridae</taxon>
        <taxon>Pleurodelinae</taxon>
        <taxon>Pleurodeles</taxon>
    </lineage>
</organism>
<evidence type="ECO:0000256" key="1">
    <source>
        <dbReference type="SAM" id="MobiDB-lite"/>
    </source>
</evidence>
<evidence type="ECO:0000313" key="2">
    <source>
        <dbReference type="EMBL" id="KAJ1138505.1"/>
    </source>
</evidence>
<name>A0AAV7QH86_PLEWA</name>
<comment type="caution">
    <text evidence="2">The sequence shown here is derived from an EMBL/GenBank/DDBJ whole genome shotgun (WGS) entry which is preliminary data.</text>
</comment>
<feature type="region of interest" description="Disordered" evidence="1">
    <location>
        <begin position="1"/>
        <end position="102"/>
    </location>
</feature>
<dbReference type="AlphaFoldDB" id="A0AAV7QH86"/>
<keyword evidence="3" id="KW-1185">Reference proteome</keyword>
<dbReference type="Proteomes" id="UP001066276">
    <property type="component" value="Chromosome 6"/>
</dbReference>
<evidence type="ECO:0000313" key="3">
    <source>
        <dbReference type="Proteomes" id="UP001066276"/>
    </source>
</evidence>
<proteinExistence type="predicted"/>
<gene>
    <name evidence="2" type="ORF">NDU88_004888</name>
</gene>
<dbReference type="EMBL" id="JANPWB010000010">
    <property type="protein sequence ID" value="KAJ1138505.1"/>
    <property type="molecule type" value="Genomic_DNA"/>
</dbReference>
<feature type="compositionally biased region" description="Basic and acidic residues" evidence="1">
    <location>
        <begin position="53"/>
        <end position="62"/>
    </location>
</feature>
<sequence>MLSGPSEEAAWADAAASNPERESVASNPFELPGITGQQQTVCVPGKQEEEETPAGRRERAEETGVTGEEDGQLLQRPVKIQESSGCEKWTESAPEGSTAPTAVRETHCKVTSHASVEAWATQVRPYYG</sequence>
<reference evidence="2" key="1">
    <citation type="journal article" date="2022" name="bioRxiv">
        <title>Sequencing and chromosome-scale assembly of the giantPleurodeles waltlgenome.</title>
        <authorList>
            <person name="Brown T."/>
            <person name="Elewa A."/>
            <person name="Iarovenko S."/>
            <person name="Subramanian E."/>
            <person name="Araus A.J."/>
            <person name="Petzold A."/>
            <person name="Susuki M."/>
            <person name="Suzuki K.-i.T."/>
            <person name="Hayashi T."/>
            <person name="Toyoda A."/>
            <person name="Oliveira C."/>
            <person name="Osipova E."/>
            <person name="Leigh N.D."/>
            <person name="Simon A."/>
            <person name="Yun M.H."/>
        </authorList>
    </citation>
    <scope>NUCLEOTIDE SEQUENCE</scope>
    <source>
        <strain evidence="2">20211129_DDA</strain>
        <tissue evidence="2">Liver</tissue>
    </source>
</reference>